<accession>G8UKQ7</accession>
<evidence type="ECO:0000313" key="1">
    <source>
        <dbReference type="EMBL" id="AEW19763.1"/>
    </source>
</evidence>
<sequence length="46" mass="5496">MIAYDLMSLFRLFVLQEKTKKKTRSTLRYRTLLLVHILKGQAIRSN</sequence>
<gene>
    <name evidence="1" type="ordered locus">BFO_2493</name>
</gene>
<reference evidence="2" key="1">
    <citation type="submission" date="2011-12" db="EMBL/GenBank/DDBJ databases">
        <title>Complete sequence of Tannerella forsythia ATCC 43037.</title>
        <authorList>
            <person name="Dewhirst F."/>
            <person name="Tanner A."/>
            <person name="Izard J."/>
            <person name="Brinkac L."/>
            <person name="Durkin A.S."/>
            <person name="Hostetler J."/>
            <person name="Shetty J."/>
            <person name="Torralba M."/>
            <person name="Gill S."/>
            <person name="Nelson K."/>
        </authorList>
    </citation>
    <scope>NUCLEOTIDE SEQUENCE [LARGE SCALE GENOMIC DNA]</scope>
    <source>
        <strain evidence="2">ATCC 43037 / JCM 10827 / CCUG 33226 / KCTC 5666 / FDC 338</strain>
    </source>
</reference>
<name>G8UKQ7_TANFA</name>
<evidence type="ECO:0000313" key="2">
    <source>
        <dbReference type="Proteomes" id="UP000005436"/>
    </source>
</evidence>
<keyword evidence="2" id="KW-1185">Reference proteome</keyword>
<dbReference type="AlphaFoldDB" id="G8UKQ7"/>
<dbReference type="KEGG" id="tfo:BFO_2493"/>
<dbReference type="EMBL" id="CP003191">
    <property type="protein sequence ID" value="AEW19763.1"/>
    <property type="molecule type" value="Genomic_DNA"/>
</dbReference>
<dbReference type="HOGENOM" id="CLU_3190033_0_0_10"/>
<organism evidence="1 2">
    <name type="scientific">Tannerella forsythia (strain ATCC 43037 / JCM 10827 / CCUG 21028 A / KCTC 5666 / FDC 338)</name>
    <name type="common">Bacteroides forsythus</name>
    <dbReference type="NCBI Taxonomy" id="203275"/>
    <lineage>
        <taxon>Bacteria</taxon>
        <taxon>Pseudomonadati</taxon>
        <taxon>Bacteroidota</taxon>
        <taxon>Bacteroidia</taxon>
        <taxon>Bacteroidales</taxon>
        <taxon>Tannerellaceae</taxon>
        <taxon>Tannerella</taxon>
    </lineage>
</organism>
<proteinExistence type="predicted"/>
<protein>
    <submittedName>
        <fullName evidence="1">Uncharacterized protein</fullName>
    </submittedName>
</protein>
<dbReference type="Proteomes" id="UP000005436">
    <property type="component" value="Chromosome"/>
</dbReference>